<feature type="domain" description="RING-type" evidence="7">
    <location>
        <begin position="621"/>
        <end position="668"/>
    </location>
</feature>
<feature type="compositionally biased region" description="Polar residues" evidence="6">
    <location>
        <begin position="62"/>
        <end position="77"/>
    </location>
</feature>
<comment type="caution">
    <text evidence="8">The sequence shown here is derived from an EMBL/GenBank/DDBJ whole genome shotgun (WGS) entry which is preliminary data.</text>
</comment>
<keyword evidence="5" id="KW-0175">Coiled coil</keyword>
<dbReference type="Proteomes" id="UP000663853">
    <property type="component" value="Unassembled WGS sequence"/>
</dbReference>
<evidence type="ECO:0000256" key="5">
    <source>
        <dbReference type="SAM" id="Coils"/>
    </source>
</evidence>
<name>A0A8H2X152_9AGAM</name>
<keyword evidence="2 4" id="KW-0863">Zinc-finger</keyword>
<feature type="compositionally biased region" description="Polar residues" evidence="6">
    <location>
        <begin position="533"/>
        <end position="545"/>
    </location>
</feature>
<dbReference type="InterPro" id="IPR013083">
    <property type="entry name" value="Znf_RING/FYVE/PHD"/>
</dbReference>
<dbReference type="CDD" id="cd16449">
    <property type="entry name" value="RING-HC"/>
    <property type="match status" value="1"/>
</dbReference>
<feature type="compositionally biased region" description="Pro residues" evidence="6">
    <location>
        <begin position="82"/>
        <end position="92"/>
    </location>
</feature>
<feature type="compositionally biased region" description="Basic and acidic residues" evidence="6">
    <location>
        <begin position="475"/>
        <end position="486"/>
    </location>
</feature>
<evidence type="ECO:0000313" key="8">
    <source>
        <dbReference type="EMBL" id="CAE6410625.1"/>
    </source>
</evidence>
<evidence type="ECO:0000313" key="9">
    <source>
        <dbReference type="Proteomes" id="UP000663853"/>
    </source>
</evidence>
<evidence type="ECO:0000256" key="1">
    <source>
        <dbReference type="ARBA" id="ARBA00022723"/>
    </source>
</evidence>
<feature type="coiled-coil region" evidence="5">
    <location>
        <begin position="375"/>
        <end position="409"/>
    </location>
</feature>
<dbReference type="SUPFAM" id="SSF57850">
    <property type="entry name" value="RING/U-box"/>
    <property type="match status" value="1"/>
</dbReference>
<sequence length="732" mass="80831">MAMPGLVLWSFDGPPDEPNHNQAPLPSPPTWARPTRRDFIVIDSDSDAEPEVFHDASPVAASGSNDISGPTPRSSLQKIEPPSTPPTTPPIPDQRANQTSSNSRTVPRSPSLRSNPPDYSPGGDRTPADAIQRILRGERHSATFEGTSQYAAGGSSACGLASMNAIRLAFELCSRMMDPEQLVSALVSEDFVRAAMGIATYWPNDMHLEVEPILQLPLFSNSIRVLDNQYAVCTYRTFSNAVVALHSDEQSPGPRAVCLTRPPEVISVMHIPIPRSTSNDWTPWASPRRTESIYLVFDSHPRPNHPNGAAVHIFPARSTDDVADYLMDLFQVDQEIMNDPNLEWTVQLLGQLSYHLLAPALGREPTDEYVLNMRILEENRKRTWAEDKLKAAEAETRKLRSQVFDQQQEIAMLKFKDRRTRDEVQGLKEQLNRPRPTKEDQRTGWFSSGNRGGEGSRPQEDHRNAGWFSSGNRGSESHKSKGKGRDISGGPAPGEETKSPSWFGNDNKGGESNRSTEKGWGPSGGTRAPPGVNPSTRTSGTSNFEFSPLSRSPTRPPPTYNSVSSWASGPSNHRRATIAEEENARSLELALRLQREFDDETAKVSMGESLAKSMERATFDCGICMDTFTDEAIARIDGCGHSCCRDCMRSSIQSKIEERRYPIPCPFCMAGSDDNDSQRRGAGTISPWIVETIGISSELFNVYTELQLAEHSIMVDCRGCSSPSIIYSPYGY</sequence>
<evidence type="ECO:0000259" key="7">
    <source>
        <dbReference type="PROSITE" id="PS50089"/>
    </source>
</evidence>
<dbReference type="SMART" id="SM00184">
    <property type="entry name" value="RING"/>
    <property type="match status" value="1"/>
</dbReference>
<feature type="region of interest" description="Disordered" evidence="6">
    <location>
        <begin position="425"/>
        <end position="574"/>
    </location>
</feature>
<gene>
    <name evidence="8" type="ORF">RDB_LOCUS203</name>
</gene>
<evidence type="ECO:0000256" key="2">
    <source>
        <dbReference type="ARBA" id="ARBA00022771"/>
    </source>
</evidence>
<feature type="compositionally biased region" description="Polar residues" evidence="6">
    <location>
        <begin position="95"/>
        <end position="114"/>
    </location>
</feature>
<feature type="compositionally biased region" description="Polar residues" evidence="6">
    <location>
        <begin position="560"/>
        <end position="571"/>
    </location>
</feature>
<feature type="compositionally biased region" description="Basic and acidic residues" evidence="6">
    <location>
        <begin position="508"/>
        <end position="517"/>
    </location>
</feature>
<dbReference type="InterPro" id="IPR001841">
    <property type="entry name" value="Znf_RING"/>
</dbReference>
<feature type="compositionally biased region" description="Basic and acidic residues" evidence="6">
    <location>
        <begin position="425"/>
        <end position="442"/>
    </location>
</feature>
<dbReference type="GO" id="GO:0008270">
    <property type="term" value="F:zinc ion binding"/>
    <property type="evidence" value="ECO:0007669"/>
    <property type="project" value="UniProtKB-KW"/>
</dbReference>
<dbReference type="PROSITE" id="PS50089">
    <property type="entry name" value="ZF_RING_2"/>
    <property type="match status" value="1"/>
</dbReference>
<dbReference type="Pfam" id="PF00097">
    <property type="entry name" value="zf-C3HC4"/>
    <property type="match status" value="1"/>
</dbReference>
<protein>
    <recommendedName>
        <fullName evidence="7">RING-type domain-containing protein</fullName>
    </recommendedName>
</protein>
<feature type="region of interest" description="Disordered" evidence="6">
    <location>
        <begin position="1"/>
        <end position="127"/>
    </location>
</feature>
<dbReference type="InterPro" id="IPR018957">
    <property type="entry name" value="Znf_C3HC4_RING-type"/>
</dbReference>
<evidence type="ECO:0000256" key="6">
    <source>
        <dbReference type="SAM" id="MobiDB-lite"/>
    </source>
</evidence>
<keyword evidence="3" id="KW-0862">Zinc</keyword>
<proteinExistence type="predicted"/>
<dbReference type="Gene3D" id="3.30.40.10">
    <property type="entry name" value="Zinc/RING finger domain, C3HC4 (zinc finger)"/>
    <property type="match status" value="1"/>
</dbReference>
<dbReference type="AlphaFoldDB" id="A0A8H2X152"/>
<reference evidence="8" key="1">
    <citation type="submission" date="2021-01" db="EMBL/GenBank/DDBJ databases">
        <authorList>
            <person name="Kaushik A."/>
        </authorList>
    </citation>
    <scope>NUCLEOTIDE SEQUENCE</scope>
    <source>
        <strain evidence="8">AG6-10EEA</strain>
    </source>
</reference>
<evidence type="ECO:0000256" key="4">
    <source>
        <dbReference type="PROSITE-ProRule" id="PRU00175"/>
    </source>
</evidence>
<evidence type="ECO:0000256" key="3">
    <source>
        <dbReference type="ARBA" id="ARBA00022833"/>
    </source>
</evidence>
<organism evidence="8 9">
    <name type="scientific">Rhizoctonia solani</name>
    <dbReference type="NCBI Taxonomy" id="456999"/>
    <lineage>
        <taxon>Eukaryota</taxon>
        <taxon>Fungi</taxon>
        <taxon>Dikarya</taxon>
        <taxon>Basidiomycota</taxon>
        <taxon>Agaricomycotina</taxon>
        <taxon>Agaricomycetes</taxon>
        <taxon>Cantharellales</taxon>
        <taxon>Ceratobasidiaceae</taxon>
        <taxon>Rhizoctonia</taxon>
    </lineage>
</organism>
<keyword evidence="1" id="KW-0479">Metal-binding</keyword>
<accession>A0A8H2X152</accession>
<dbReference type="EMBL" id="CAJMXA010000002">
    <property type="protein sequence ID" value="CAE6410625.1"/>
    <property type="molecule type" value="Genomic_DNA"/>
</dbReference>